<evidence type="ECO:0000256" key="1">
    <source>
        <dbReference type="ARBA" id="ARBA00008857"/>
    </source>
</evidence>
<dbReference type="InterPro" id="IPR002104">
    <property type="entry name" value="Integrase_catalytic"/>
</dbReference>
<accession>A0AA43Q360</accession>
<gene>
    <name evidence="8" type="ORF">PSU93_01775</name>
</gene>
<evidence type="ECO:0000313" key="9">
    <source>
        <dbReference type="Proteomes" id="UP001160519"/>
    </source>
</evidence>
<feature type="domain" description="Tyr recombinase" evidence="6">
    <location>
        <begin position="171"/>
        <end position="345"/>
    </location>
</feature>
<evidence type="ECO:0000256" key="2">
    <source>
        <dbReference type="ARBA" id="ARBA00022908"/>
    </source>
</evidence>
<comment type="caution">
    <text evidence="8">The sequence shown here is derived from an EMBL/GenBank/DDBJ whole genome shotgun (WGS) entry which is preliminary data.</text>
</comment>
<dbReference type="GO" id="GO:0006310">
    <property type="term" value="P:DNA recombination"/>
    <property type="evidence" value="ECO:0007669"/>
    <property type="project" value="UniProtKB-KW"/>
</dbReference>
<dbReference type="InterPro" id="IPR050090">
    <property type="entry name" value="Tyrosine_recombinase_XerCD"/>
</dbReference>
<evidence type="ECO:0000259" key="6">
    <source>
        <dbReference type="PROSITE" id="PS51898"/>
    </source>
</evidence>
<dbReference type="AlphaFoldDB" id="A0AA43Q360"/>
<dbReference type="EMBL" id="JAQSDF010000002">
    <property type="protein sequence ID" value="MDI1229860.1"/>
    <property type="molecule type" value="Genomic_DNA"/>
</dbReference>
<dbReference type="InterPro" id="IPR013762">
    <property type="entry name" value="Integrase-like_cat_sf"/>
</dbReference>
<evidence type="ECO:0000256" key="4">
    <source>
        <dbReference type="ARBA" id="ARBA00023172"/>
    </source>
</evidence>
<dbReference type="InterPro" id="IPR010998">
    <property type="entry name" value="Integrase_recombinase_N"/>
</dbReference>
<evidence type="ECO:0000256" key="3">
    <source>
        <dbReference type="ARBA" id="ARBA00023125"/>
    </source>
</evidence>
<organism evidence="8 9">
    <name type="scientific">Candidatus Methylobacter titanis</name>
    <dbReference type="NCBI Taxonomy" id="3053457"/>
    <lineage>
        <taxon>Bacteria</taxon>
        <taxon>Pseudomonadati</taxon>
        <taxon>Pseudomonadota</taxon>
        <taxon>Gammaproteobacteria</taxon>
        <taxon>Methylococcales</taxon>
        <taxon>Methylococcaceae</taxon>
        <taxon>Methylobacter</taxon>
    </lineage>
</organism>
<dbReference type="Proteomes" id="UP001160519">
    <property type="component" value="Unassembled WGS sequence"/>
</dbReference>
<keyword evidence="4" id="KW-0233">DNA recombination</keyword>
<dbReference type="GO" id="GO:0003677">
    <property type="term" value="F:DNA binding"/>
    <property type="evidence" value="ECO:0007669"/>
    <property type="project" value="UniProtKB-UniRule"/>
</dbReference>
<dbReference type="InterPro" id="IPR011010">
    <property type="entry name" value="DNA_brk_join_enz"/>
</dbReference>
<proteinExistence type="inferred from homology"/>
<evidence type="ECO:0000259" key="7">
    <source>
        <dbReference type="PROSITE" id="PS51900"/>
    </source>
</evidence>
<evidence type="ECO:0000313" key="8">
    <source>
        <dbReference type="EMBL" id="MDI1229860.1"/>
    </source>
</evidence>
<evidence type="ECO:0000256" key="5">
    <source>
        <dbReference type="PROSITE-ProRule" id="PRU01248"/>
    </source>
</evidence>
<dbReference type="Gene3D" id="1.10.443.10">
    <property type="entry name" value="Intergrase catalytic core"/>
    <property type="match status" value="1"/>
</dbReference>
<dbReference type="InterPro" id="IPR044068">
    <property type="entry name" value="CB"/>
</dbReference>
<keyword evidence="9" id="KW-1185">Reference proteome</keyword>
<dbReference type="Pfam" id="PF00589">
    <property type="entry name" value="Phage_integrase"/>
    <property type="match status" value="1"/>
</dbReference>
<protein>
    <submittedName>
        <fullName evidence="8">Site-specific integrase</fullName>
    </submittedName>
</protein>
<sequence>MANISERTLKDGTKRYTVIIRIKGSESRTETFRRLTDAKKWIAKTESEIRDGKQLIPRAAAKKTLGDAIDRYISEVLPTKPKLQVDQTTQLNWFKSELGEVPLANVTTPLIVDCRNKLNTEMGQRGKVRSPATVVRHLAALSAMFSHCISEWEWTRDNPVKRVKKPTVSNDRVRFLDDNERQRFLKACQESSNKQLYLCVILAMSSGMRQAELMELTWKDLDLKAGFLLLNETKNGEKRRVPLAGHGLELLRDHAKVRRLDTPMLFPSKKNPLNPIDLRRPFENAVRLAEIEDFHWHDLRHCCASYLLMNGASLPEIAKVLGHKSLAMVMRYSHMSDDHAGNVVASMNQKIFGGV</sequence>
<comment type="similarity">
    <text evidence="1">Belongs to the 'phage' integrase family.</text>
</comment>
<dbReference type="CDD" id="cd00796">
    <property type="entry name" value="INT_Rci_Hp1_C"/>
    <property type="match status" value="1"/>
</dbReference>
<dbReference type="PROSITE" id="PS51898">
    <property type="entry name" value="TYR_RECOMBINASE"/>
    <property type="match status" value="1"/>
</dbReference>
<name>A0AA43Q360_9GAMM</name>
<keyword evidence="3 5" id="KW-0238">DNA-binding</keyword>
<dbReference type="Gene3D" id="1.10.150.130">
    <property type="match status" value="1"/>
</dbReference>
<dbReference type="PROSITE" id="PS51900">
    <property type="entry name" value="CB"/>
    <property type="match status" value="1"/>
</dbReference>
<keyword evidence="2" id="KW-0229">DNA integration</keyword>
<reference evidence="8" key="1">
    <citation type="submission" date="2023-01" db="EMBL/GenBank/DDBJ databases">
        <title>Biogeochemical cycle of methane in antarctic sediments.</title>
        <authorList>
            <person name="Roldan D.M."/>
            <person name="Menes R.J."/>
        </authorList>
    </citation>
    <scope>NUCLEOTIDE SEQUENCE [LARGE SCALE GENOMIC DNA]</scope>
    <source>
        <strain evidence="8">K-2018 MAG008</strain>
    </source>
</reference>
<dbReference type="PANTHER" id="PTHR30349:SF64">
    <property type="entry name" value="PROPHAGE INTEGRASE INTD-RELATED"/>
    <property type="match status" value="1"/>
</dbReference>
<feature type="domain" description="Core-binding (CB)" evidence="7">
    <location>
        <begin position="63"/>
        <end position="149"/>
    </location>
</feature>
<dbReference type="PANTHER" id="PTHR30349">
    <property type="entry name" value="PHAGE INTEGRASE-RELATED"/>
    <property type="match status" value="1"/>
</dbReference>
<dbReference type="GO" id="GO:0015074">
    <property type="term" value="P:DNA integration"/>
    <property type="evidence" value="ECO:0007669"/>
    <property type="project" value="UniProtKB-KW"/>
</dbReference>
<dbReference type="SUPFAM" id="SSF56349">
    <property type="entry name" value="DNA breaking-rejoining enzymes"/>
    <property type="match status" value="1"/>
</dbReference>